<dbReference type="EMBL" id="LN899819">
    <property type="protein sequence ID" value="CUV12670.1"/>
    <property type="molecule type" value="Genomic_DNA"/>
</dbReference>
<gene>
    <name evidence="3" type="ORF">RUN39_v1_390006</name>
</gene>
<dbReference type="PRINTS" id="PR00111">
    <property type="entry name" value="ABHYDROLASE"/>
</dbReference>
<dbReference type="Gene3D" id="3.40.50.1820">
    <property type="entry name" value="alpha/beta hydrolase"/>
    <property type="match status" value="1"/>
</dbReference>
<dbReference type="InterPro" id="IPR029058">
    <property type="entry name" value="AB_hydrolase_fold"/>
</dbReference>
<accession>A0A0S4TRP8</accession>
<feature type="domain" description="AB hydrolase-1" evidence="2">
    <location>
        <begin position="53"/>
        <end position="314"/>
    </location>
</feature>
<reference evidence="3" key="1">
    <citation type="submission" date="2015-10" db="EMBL/GenBank/DDBJ databases">
        <authorList>
            <person name="Gilbert D.G."/>
        </authorList>
    </citation>
    <scope>NUCLEOTIDE SEQUENCE</scope>
    <source>
        <strain evidence="3">Phyl III-seqv23</strain>
    </source>
</reference>
<sequence>MTGHAACRRPRNLETDMTAATATPVATITHPQFADLPNGTRLHYASAGRRGAPLMLFVHGFPEFWYAWEAQLAAFGDTHFAVALDMRGYNLSSKPAEVDAYRPKLLVQDLEQFIAALGYDSAIVVAHDWGGAICWNLAMQHPERVARLVIVNSPHPWVFANALLSDPAQQAASAYMNWLRQPGVEDVLAADGFDKLEGFFNGMGQPVAEWFTPDVRARYHAAWSRPGEGGSHGLTGGINYYRASPLHPPAEGQAPVRIDQMPPEAFVVKVPTLVIWGEKDMALPAALLNGLERFIPDLRIERIPDGTHWVVHEQPERITALIRPFVE</sequence>
<organism evidence="3">
    <name type="scientific">Ralstonia solanacearum</name>
    <name type="common">Pseudomonas solanacearum</name>
    <dbReference type="NCBI Taxonomy" id="305"/>
    <lineage>
        <taxon>Bacteria</taxon>
        <taxon>Pseudomonadati</taxon>
        <taxon>Pseudomonadota</taxon>
        <taxon>Betaproteobacteria</taxon>
        <taxon>Burkholderiales</taxon>
        <taxon>Burkholderiaceae</taxon>
        <taxon>Ralstonia</taxon>
        <taxon>Ralstonia solanacearum species complex</taxon>
    </lineage>
</organism>
<dbReference type="InterPro" id="IPR000073">
    <property type="entry name" value="AB_hydrolase_1"/>
</dbReference>
<dbReference type="Pfam" id="PF00561">
    <property type="entry name" value="Abhydrolase_1"/>
    <property type="match status" value="1"/>
</dbReference>
<dbReference type="AlphaFoldDB" id="A0A0S4TRP8"/>
<dbReference type="PANTHER" id="PTHR43329">
    <property type="entry name" value="EPOXIDE HYDROLASE"/>
    <property type="match status" value="1"/>
</dbReference>
<evidence type="ECO:0000256" key="1">
    <source>
        <dbReference type="ARBA" id="ARBA00022801"/>
    </source>
</evidence>
<evidence type="ECO:0000313" key="3">
    <source>
        <dbReference type="EMBL" id="CUV12670.1"/>
    </source>
</evidence>
<keyword evidence="1 3" id="KW-0378">Hydrolase</keyword>
<dbReference type="PRINTS" id="PR00412">
    <property type="entry name" value="EPOXHYDRLASE"/>
</dbReference>
<dbReference type="InterPro" id="IPR000639">
    <property type="entry name" value="Epox_hydrolase-like"/>
</dbReference>
<dbReference type="GO" id="GO:0016787">
    <property type="term" value="F:hydrolase activity"/>
    <property type="evidence" value="ECO:0007669"/>
    <property type="project" value="UniProtKB-KW"/>
</dbReference>
<evidence type="ECO:0000259" key="2">
    <source>
        <dbReference type="Pfam" id="PF00561"/>
    </source>
</evidence>
<dbReference type="EC" id="3.-.-.-" evidence="3"/>
<name>A0A0S4TRP8_RALSL</name>
<dbReference type="SUPFAM" id="SSF53474">
    <property type="entry name" value="alpha/beta-Hydrolases"/>
    <property type="match status" value="1"/>
</dbReference>
<protein>
    <submittedName>
        <fullName evidence="3">Putative hydrolase</fullName>
        <ecNumber evidence="3">3.-.-.-</ecNumber>
    </submittedName>
</protein>
<proteinExistence type="predicted"/>